<organism evidence="2 3">
    <name type="scientific">Leucobacter komagatae</name>
    <dbReference type="NCBI Taxonomy" id="55969"/>
    <lineage>
        <taxon>Bacteria</taxon>
        <taxon>Bacillati</taxon>
        <taxon>Actinomycetota</taxon>
        <taxon>Actinomycetes</taxon>
        <taxon>Micrococcales</taxon>
        <taxon>Microbacteriaceae</taxon>
        <taxon>Leucobacter</taxon>
    </lineage>
</organism>
<keyword evidence="3" id="KW-1185">Reference proteome</keyword>
<name>A0A0D0IMB7_9MICO</name>
<comment type="caution">
    <text evidence="2">The sequence shown here is derived from an EMBL/GenBank/DDBJ whole genome shotgun (WGS) entry which is preliminary data.</text>
</comment>
<protein>
    <recommendedName>
        <fullName evidence="4">DUF4307 domain-containing protein</fullName>
    </recommendedName>
</protein>
<dbReference type="EMBL" id="JXSQ01000007">
    <property type="protein sequence ID" value="KIP52739.1"/>
    <property type="molecule type" value="Genomic_DNA"/>
</dbReference>
<evidence type="ECO:0000313" key="2">
    <source>
        <dbReference type="EMBL" id="KIP52739.1"/>
    </source>
</evidence>
<keyword evidence="1" id="KW-0472">Membrane</keyword>
<sequence length="140" mass="15071">MTEIVSDAVADRYGATRSKRWDRRLGWTLASVAIVVGLVVIAFGNWRESTTGFQNIGFTLNNDAGESNMYSATTRFEVNADPGVQVSCAVEALNTSKATVGWRIIDLPVIDGRSQQVSVDIVTLGPSTAAHAKACWPVEP</sequence>
<gene>
    <name evidence="2" type="ORF">SD72_07185</name>
</gene>
<dbReference type="Proteomes" id="UP000032120">
    <property type="component" value="Unassembled WGS sequence"/>
</dbReference>
<accession>A0A0D0IMB7</accession>
<keyword evidence="1" id="KW-1133">Transmembrane helix</keyword>
<feature type="transmembrane region" description="Helical" evidence="1">
    <location>
        <begin position="25"/>
        <end position="46"/>
    </location>
</feature>
<dbReference type="InterPro" id="IPR025443">
    <property type="entry name" value="DUF4307"/>
</dbReference>
<keyword evidence="1" id="KW-0812">Transmembrane</keyword>
<dbReference type="Pfam" id="PF14155">
    <property type="entry name" value="DUF4307"/>
    <property type="match status" value="1"/>
</dbReference>
<dbReference type="AlphaFoldDB" id="A0A0D0IMB7"/>
<evidence type="ECO:0000313" key="3">
    <source>
        <dbReference type="Proteomes" id="UP000032120"/>
    </source>
</evidence>
<reference evidence="2 3" key="1">
    <citation type="submission" date="2015-01" db="EMBL/GenBank/DDBJ databases">
        <title>Draft genome sequence of Leucobacter komagatae strain VKM ST2845.</title>
        <authorList>
            <person name="Karlyshev A.V."/>
            <person name="Kudryashova E.B."/>
        </authorList>
    </citation>
    <scope>NUCLEOTIDE SEQUENCE [LARGE SCALE GENOMIC DNA]</scope>
    <source>
        <strain evidence="2 3">VKM ST2845</strain>
    </source>
</reference>
<proteinExistence type="predicted"/>
<dbReference type="RefSeq" id="WP_042543762.1">
    <property type="nucleotide sequence ID" value="NZ_JXSQ01000007.1"/>
</dbReference>
<evidence type="ECO:0008006" key="4">
    <source>
        <dbReference type="Google" id="ProtNLM"/>
    </source>
</evidence>
<evidence type="ECO:0000256" key="1">
    <source>
        <dbReference type="SAM" id="Phobius"/>
    </source>
</evidence>